<feature type="transmembrane region" description="Helical" evidence="1">
    <location>
        <begin position="87"/>
        <end position="113"/>
    </location>
</feature>
<keyword evidence="1" id="KW-1133">Transmembrane helix</keyword>
<gene>
    <name evidence="2" type="ORF">IE81DRAFT_91333</name>
</gene>
<accession>A0A316W2X2</accession>
<sequence>MRSGRLAKWPMAAILVCTICVTILCILGAALYTARDPTEFSGFADDGDCYTYPFTFGFSGSGCYRGSSSSTVNRINDSEVEDVKSRAIATLALAWLSAGLAIITTINSIFLVLRAKRDRAAQLAANNASYNHYYAPPPAPAQSAYETYGQPPMAQTGAPPYTGGNQYAAPPTTAVI</sequence>
<protein>
    <submittedName>
        <fullName evidence="2">Uncharacterized protein</fullName>
    </submittedName>
</protein>
<evidence type="ECO:0000313" key="2">
    <source>
        <dbReference type="EMBL" id="PWN43448.1"/>
    </source>
</evidence>
<keyword evidence="3" id="KW-1185">Reference proteome</keyword>
<proteinExistence type="predicted"/>
<evidence type="ECO:0000256" key="1">
    <source>
        <dbReference type="SAM" id="Phobius"/>
    </source>
</evidence>
<reference evidence="2 3" key="1">
    <citation type="journal article" date="2018" name="Mol. Biol. Evol.">
        <title>Broad Genomic Sampling Reveals a Smut Pathogenic Ancestry of the Fungal Clade Ustilaginomycotina.</title>
        <authorList>
            <person name="Kijpornyongpan T."/>
            <person name="Mondo S.J."/>
            <person name="Barry K."/>
            <person name="Sandor L."/>
            <person name="Lee J."/>
            <person name="Lipzen A."/>
            <person name="Pangilinan J."/>
            <person name="LaButti K."/>
            <person name="Hainaut M."/>
            <person name="Henrissat B."/>
            <person name="Grigoriev I.V."/>
            <person name="Spatafora J.W."/>
            <person name="Aime M.C."/>
        </authorList>
    </citation>
    <scope>NUCLEOTIDE SEQUENCE [LARGE SCALE GENOMIC DNA]</scope>
    <source>
        <strain evidence="2 3">MCA 4658</strain>
    </source>
</reference>
<organism evidence="2 3">
    <name type="scientific">Ceraceosorus guamensis</name>
    <dbReference type="NCBI Taxonomy" id="1522189"/>
    <lineage>
        <taxon>Eukaryota</taxon>
        <taxon>Fungi</taxon>
        <taxon>Dikarya</taxon>
        <taxon>Basidiomycota</taxon>
        <taxon>Ustilaginomycotina</taxon>
        <taxon>Exobasidiomycetes</taxon>
        <taxon>Ceraceosorales</taxon>
        <taxon>Ceraceosoraceae</taxon>
        <taxon>Ceraceosorus</taxon>
    </lineage>
</organism>
<name>A0A316W2X2_9BASI</name>
<feature type="transmembrane region" description="Helical" evidence="1">
    <location>
        <begin position="12"/>
        <end position="32"/>
    </location>
</feature>
<keyword evidence="1" id="KW-0812">Transmembrane</keyword>
<evidence type="ECO:0000313" key="3">
    <source>
        <dbReference type="Proteomes" id="UP000245783"/>
    </source>
</evidence>
<dbReference type="InParanoid" id="A0A316W2X2"/>
<dbReference type="AlphaFoldDB" id="A0A316W2X2"/>
<dbReference type="EMBL" id="KZ819370">
    <property type="protein sequence ID" value="PWN43448.1"/>
    <property type="molecule type" value="Genomic_DNA"/>
</dbReference>
<keyword evidence="1" id="KW-0472">Membrane</keyword>
<dbReference type="RefSeq" id="XP_025370608.1">
    <property type="nucleotide sequence ID" value="XM_025517742.1"/>
</dbReference>
<dbReference type="OrthoDB" id="10424137at2759"/>
<dbReference type="GeneID" id="37039612"/>
<dbReference type="Proteomes" id="UP000245783">
    <property type="component" value="Unassembled WGS sequence"/>
</dbReference>